<dbReference type="Gene3D" id="3.30.70.660">
    <property type="entry name" value="Pseudouridine synthase I, catalytic domain, C-terminal subdomain"/>
    <property type="match status" value="1"/>
</dbReference>
<accession>A0ABQ1YZL5</accession>
<evidence type="ECO:0000313" key="8">
    <source>
        <dbReference type="Proteomes" id="UP000600214"/>
    </source>
</evidence>
<dbReference type="PANTHER" id="PTHR11142">
    <property type="entry name" value="PSEUDOURIDYLATE SYNTHASE"/>
    <property type="match status" value="1"/>
</dbReference>
<comment type="subunit">
    <text evidence="4">Homodimer.</text>
</comment>
<gene>
    <name evidence="4 7" type="primary">truA</name>
    <name evidence="7" type="ORF">GCM10007423_41410</name>
</gene>
<keyword evidence="2 4" id="KW-0819">tRNA processing</keyword>
<evidence type="ECO:0000259" key="6">
    <source>
        <dbReference type="Pfam" id="PF01416"/>
    </source>
</evidence>
<dbReference type="HAMAP" id="MF_00171">
    <property type="entry name" value="TruA"/>
    <property type="match status" value="1"/>
</dbReference>
<evidence type="ECO:0000256" key="4">
    <source>
        <dbReference type="HAMAP-Rule" id="MF_00171"/>
    </source>
</evidence>
<evidence type="ECO:0000256" key="3">
    <source>
        <dbReference type="ARBA" id="ARBA00023235"/>
    </source>
</evidence>
<dbReference type="RefSeq" id="WP_188935649.1">
    <property type="nucleotide sequence ID" value="NZ_BMIA01000003.1"/>
</dbReference>
<dbReference type="SUPFAM" id="SSF55120">
    <property type="entry name" value="Pseudouridine synthase"/>
    <property type="match status" value="1"/>
</dbReference>
<organism evidence="7 8">
    <name type="scientific">Dyadobacter endophyticus</name>
    <dbReference type="NCBI Taxonomy" id="1749036"/>
    <lineage>
        <taxon>Bacteria</taxon>
        <taxon>Pseudomonadati</taxon>
        <taxon>Bacteroidota</taxon>
        <taxon>Cytophagia</taxon>
        <taxon>Cytophagales</taxon>
        <taxon>Spirosomataceae</taxon>
        <taxon>Dyadobacter</taxon>
    </lineage>
</organism>
<dbReference type="InterPro" id="IPR020095">
    <property type="entry name" value="PsdUridine_synth_TruA_C"/>
</dbReference>
<dbReference type="Pfam" id="PF01416">
    <property type="entry name" value="PseudoU_synth_1"/>
    <property type="match status" value="2"/>
</dbReference>
<dbReference type="CDD" id="cd02570">
    <property type="entry name" value="PseudoU_synth_EcTruA"/>
    <property type="match status" value="1"/>
</dbReference>
<dbReference type="Gene3D" id="3.30.70.580">
    <property type="entry name" value="Pseudouridine synthase I, catalytic domain, N-terminal subdomain"/>
    <property type="match status" value="1"/>
</dbReference>
<feature type="binding site" evidence="4">
    <location>
        <position position="110"/>
    </location>
    <ligand>
        <name>substrate</name>
    </ligand>
</feature>
<feature type="active site" description="Nucleophile" evidence="4">
    <location>
        <position position="51"/>
    </location>
</feature>
<keyword evidence="8" id="KW-1185">Reference proteome</keyword>
<comment type="similarity">
    <text evidence="1 4 5">Belongs to the tRNA pseudouridine synthase TruA family.</text>
</comment>
<reference evidence="8" key="1">
    <citation type="journal article" date="2019" name="Int. J. Syst. Evol. Microbiol.">
        <title>The Global Catalogue of Microorganisms (GCM) 10K type strain sequencing project: providing services to taxonomists for standard genome sequencing and annotation.</title>
        <authorList>
            <consortium name="The Broad Institute Genomics Platform"/>
            <consortium name="The Broad Institute Genome Sequencing Center for Infectious Disease"/>
            <person name="Wu L."/>
            <person name="Ma J."/>
        </authorList>
    </citation>
    <scope>NUCLEOTIDE SEQUENCE [LARGE SCALE GENOMIC DNA]</scope>
    <source>
        <strain evidence="8">CGMCC 1.15288</strain>
    </source>
</reference>
<comment type="caution">
    <text evidence="7">The sequence shown here is derived from an EMBL/GenBank/DDBJ whole genome shotgun (WGS) entry which is preliminary data.</text>
</comment>
<dbReference type="PANTHER" id="PTHR11142:SF0">
    <property type="entry name" value="TRNA PSEUDOURIDINE SYNTHASE-LIKE 1"/>
    <property type="match status" value="1"/>
</dbReference>
<dbReference type="PIRSF" id="PIRSF001430">
    <property type="entry name" value="tRNA_psdUrid_synth"/>
    <property type="match status" value="1"/>
</dbReference>
<protein>
    <recommendedName>
        <fullName evidence="4">tRNA pseudouridine synthase A</fullName>
        <ecNumber evidence="4">5.4.99.12</ecNumber>
    </recommendedName>
    <alternativeName>
        <fullName evidence="4">tRNA pseudouridine(38-40) synthase</fullName>
    </alternativeName>
    <alternativeName>
        <fullName evidence="4">tRNA pseudouridylate synthase I</fullName>
    </alternativeName>
    <alternativeName>
        <fullName evidence="4">tRNA-uridine isomerase I</fullName>
    </alternativeName>
</protein>
<comment type="catalytic activity">
    <reaction evidence="4 5">
        <text>uridine(38/39/40) in tRNA = pseudouridine(38/39/40) in tRNA</text>
        <dbReference type="Rhea" id="RHEA:22376"/>
        <dbReference type="Rhea" id="RHEA-COMP:10085"/>
        <dbReference type="Rhea" id="RHEA-COMP:10087"/>
        <dbReference type="ChEBI" id="CHEBI:65314"/>
        <dbReference type="ChEBI" id="CHEBI:65315"/>
        <dbReference type="EC" id="5.4.99.12"/>
    </reaction>
</comment>
<evidence type="ECO:0000256" key="5">
    <source>
        <dbReference type="RuleBase" id="RU003792"/>
    </source>
</evidence>
<dbReference type="Proteomes" id="UP000600214">
    <property type="component" value="Unassembled WGS sequence"/>
</dbReference>
<dbReference type="NCBIfam" id="TIGR00071">
    <property type="entry name" value="hisT_truA"/>
    <property type="match status" value="1"/>
</dbReference>
<feature type="domain" description="Pseudouridine synthase I TruA alpha/beta" evidence="6">
    <location>
        <begin position="8"/>
        <end position="103"/>
    </location>
</feature>
<comment type="caution">
    <text evidence="4">Lacks conserved residue(s) required for the propagation of feature annotation.</text>
</comment>
<name>A0ABQ1YZL5_9BACT</name>
<dbReference type="EMBL" id="BMIA01000003">
    <property type="protein sequence ID" value="GGH43777.1"/>
    <property type="molecule type" value="Genomic_DNA"/>
</dbReference>
<dbReference type="InterPro" id="IPR020097">
    <property type="entry name" value="PsdUridine_synth_TruA_a/b_dom"/>
</dbReference>
<evidence type="ECO:0000313" key="7">
    <source>
        <dbReference type="EMBL" id="GGH43777.1"/>
    </source>
</evidence>
<dbReference type="InterPro" id="IPR001406">
    <property type="entry name" value="PsdUridine_synth_TruA"/>
</dbReference>
<feature type="domain" description="Pseudouridine synthase I TruA alpha/beta" evidence="6">
    <location>
        <begin position="142"/>
        <end position="243"/>
    </location>
</feature>
<comment type="function">
    <text evidence="4">Formation of pseudouridine at positions 38, 39 and 40 in the anticodon stem and loop of transfer RNAs.</text>
</comment>
<evidence type="ECO:0000256" key="2">
    <source>
        <dbReference type="ARBA" id="ARBA00022694"/>
    </source>
</evidence>
<proteinExistence type="inferred from homology"/>
<evidence type="ECO:0000256" key="1">
    <source>
        <dbReference type="ARBA" id="ARBA00009375"/>
    </source>
</evidence>
<dbReference type="EC" id="5.4.99.12" evidence="4"/>
<dbReference type="InterPro" id="IPR020094">
    <property type="entry name" value="TruA/RsuA/RluB/E/F_N"/>
</dbReference>
<sequence length="249" mass="28535">MRYFLEFNYRGTAYNGWQKQNNALGVQQVLEEALAKILRMPVELTGSSRTDAGVHAEQQFAHFDLPEAIADAELLVYKLNALVPKDVAIQRIIRVGDEVHSRFVATHRKYEYRITYQKNPFLFDLATQMRRNLDVARMNEAAALLLIHNDFESFSKIHTNVNNFRCTITESRWVESGNMLVFHVKANRFLRGMVRALVGTMLEVGRHKITVDDFEQVILSRNRKNAGAQAPAEGLFLVEVGYPESLFSE</sequence>
<dbReference type="InterPro" id="IPR020103">
    <property type="entry name" value="PsdUridine_synth_cat_dom_sf"/>
</dbReference>
<keyword evidence="3 4" id="KW-0413">Isomerase</keyword>